<gene>
    <name evidence="1" type="ORF">Tco_1082077</name>
</gene>
<sequence length="200" mass="22948">MCVESWSRINFARALIEVSSESELKSKVTMAIPNEEGDGYTKEVIRVEYKWKPPHCGECKFFGHDLLQCPKHVKETVFNDPSTTKHVGTSTTMDTSSDGFTEVTQRVLTRVERIWLLRDKWVLILLLIRQMALLSNSFDILNKVDIGDDCGISSSTASEHTPSTWNEDFESDDEVDEVILPEGNKWDDQFDIRFKGRVRK</sequence>
<name>A0ABQ5I1H9_9ASTR</name>
<reference evidence="1" key="1">
    <citation type="journal article" date="2022" name="Int. J. Mol. Sci.">
        <title>Draft Genome of Tanacetum Coccineum: Genomic Comparison of Closely Related Tanacetum-Family Plants.</title>
        <authorList>
            <person name="Yamashiro T."/>
            <person name="Shiraishi A."/>
            <person name="Nakayama K."/>
            <person name="Satake H."/>
        </authorList>
    </citation>
    <scope>NUCLEOTIDE SEQUENCE</scope>
</reference>
<dbReference type="InterPro" id="IPR040256">
    <property type="entry name" value="At4g02000-like"/>
</dbReference>
<evidence type="ECO:0000313" key="2">
    <source>
        <dbReference type="Proteomes" id="UP001151760"/>
    </source>
</evidence>
<dbReference type="PANTHER" id="PTHR31286">
    <property type="entry name" value="GLYCINE-RICH CELL WALL STRUCTURAL PROTEIN 1.8-LIKE"/>
    <property type="match status" value="1"/>
</dbReference>
<dbReference type="Proteomes" id="UP001151760">
    <property type="component" value="Unassembled WGS sequence"/>
</dbReference>
<organism evidence="1 2">
    <name type="scientific">Tanacetum coccineum</name>
    <dbReference type="NCBI Taxonomy" id="301880"/>
    <lineage>
        <taxon>Eukaryota</taxon>
        <taxon>Viridiplantae</taxon>
        <taxon>Streptophyta</taxon>
        <taxon>Embryophyta</taxon>
        <taxon>Tracheophyta</taxon>
        <taxon>Spermatophyta</taxon>
        <taxon>Magnoliopsida</taxon>
        <taxon>eudicotyledons</taxon>
        <taxon>Gunneridae</taxon>
        <taxon>Pentapetalae</taxon>
        <taxon>asterids</taxon>
        <taxon>campanulids</taxon>
        <taxon>Asterales</taxon>
        <taxon>Asteraceae</taxon>
        <taxon>Asteroideae</taxon>
        <taxon>Anthemideae</taxon>
        <taxon>Anthemidinae</taxon>
        <taxon>Tanacetum</taxon>
    </lineage>
</organism>
<keyword evidence="2" id="KW-1185">Reference proteome</keyword>
<evidence type="ECO:0008006" key="3">
    <source>
        <dbReference type="Google" id="ProtNLM"/>
    </source>
</evidence>
<accession>A0ABQ5I1H9</accession>
<dbReference type="EMBL" id="BQNB010020183">
    <property type="protein sequence ID" value="GJT93232.1"/>
    <property type="molecule type" value="Genomic_DNA"/>
</dbReference>
<protein>
    <recommendedName>
        <fullName evidence="3">Zinc knuckle CX2CX4HX4C</fullName>
    </recommendedName>
</protein>
<reference evidence="1" key="2">
    <citation type="submission" date="2022-01" db="EMBL/GenBank/DDBJ databases">
        <authorList>
            <person name="Yamashiro T."/>
            <person name="Shiraishi A."/>
            <person name="Satake H."/>
            <person name="Nakayama K."/>
        </authorList>
    </citation>
    <scope>NUCLEOTIDE SEQUENCE</scope>
</reference>
<comment type="caution">
    <text evidence="1">The sequence shown here is derived from an EMBL/GenBank/DDBJ whole genome shotgun (WGS) entry which is preliminary data.</text>
</comment>
<dbReference type="PANTHER" id="PTHR31286:SF99">
    <property type="entry name" value="DUF4283 DOMAIN-CONTAINING PROTEIN"/>
    <property type="match status" value="1"/>
</dbReference>
<evidence type="ECO:0000313" key="1">
    <source>
        <dbReference type="EMBL" id="GJT93232.1"/>
    </source>
</evidence>
<proteinExistence type="predicted"/>